<evidence type="ECO:0000313" key="1">
    <source>
        <dbReference type="EMBL" id="KAJ8004112.1"/>
    </source>
</evidence>
<reference evidence="1" key="1">
    <citation type="submission" date="2021-05" db="EMBL/GenBank/DDBJ databases">
        <authorList>
            <person name="Pan Q."/>
            <person name="Jouanno E."/>
            <person name="Zahm M."/>
            <person name="Klopp C."/>
            <person name="Cabau C."/>
            <person name="Louis A."/>
            <person name="Berthelot C."/>
            <person name="Parey E."/>
            <person name="Roest Crollius H."/>
            <person name="Montfort J."/>
            <person name="Robinson-Rechavi M."/>
            <person name="Bouchez O."/>
            <person name="Lampietro C."/>
            <person name="Lopez Roques C."/>
            <person name="Donnadieu C."/>
            <person name="Postlethwait J."/>
            <person name="Bobe J."/>
            <person name="Dillon D."/>
            <person name="Chandos A."/>
            <person name="von Hippel F."/>
            <person name="Guiguen Y."/>
        </authorList>
    </citation>
    <scope>NUCLEOTIDE SEQUENCE</scope>
    <source>
        <strain evidence="1">YG-Jan2019</strain>
    </source>
</reference>
<organism evidence="1 2">
    <name type="scientific">Dallia pectoralis</name>
    <name type="common">Alaska blackfish</name>
    <dbReference type="NCBI Taxonomy" id="75939"/>
    <lineage>
        <taxon>Eukaryota</taxon>
        <taxon>Metazoa</taxon>
        <taxon>Chordata</taxon>
        <taxon>Craniata</taxon>
        <taxon>Vertebrata</taxon>
        <taxon>Euteleostomi</taxon>
        <taxon>Actinopterygii</taxon>
        <taxon>Neopterygii</taxon>
        <taxon>Teleostei</taxon>
        <taxon>Protacanthopterygii</taxon>
        <taxon>Esociformes</taxon>
        <taxon>Umbridae</taxon>
        <taxon>Dallia</taxon>
    </lineage>
</organism>
<name>A0ACC2GKG7_DALPE</name>
<sequence>MVDFNFRVPLLCCVVRRGPEPPCRRIRAASRHGLDSAHTQLRRTRSSGRSGTSLDPPPEERRELGKMVELQNPGGALAGCLGSVESGVGRANRHGDMREVRWEVWWECWMLYTVQRSHDSVELRHGNRSIRAAMAFG</sequence>
<protein>
    <submittedName>
        <fullName evidence="1">Uncharacterized protein</fullName>
    </submittedName>
</protein>
<dbReference type="EMBL" id="CM055739">
    <property type="protein sequence ID" value="KAJ8004112.1"/>
    <property type="molecule type" value="Genomic_DNA"/>
</dbReference>
<keyword evidence="2" id="KW-1185">Reference proteome</keyword>
<accession>A0ACC2GKG7</accession>
<dbReference type="Proteomes" id="UP001157502">
    <property type="component" value="Chromosome 12"/>
</dbReference>
<comment type="caution">
    <text evidence="1">The sequence shown here is derived from an EMBL/GenBank/DDBJ whole genome shotgun (WGS) entry which is preliminary data.</text>
</comment>
<evidence type="ECO:0000313" key="2">
    <source>
        <dbReference type="Proteomes" id="UP001157502"/>
    </source>
</evidence>
<proteinExistence type="predicted"/>
<gene>
    <name evidence="1" type="ORF">DPEC_G00155400</name>
</gene>